<dbReference type="PANTHER" id="PTHR22834:SF20">
    <property type="entry name" value="SH3 DOMAIN-CONTAINING PROTEIN"/>
    <property type="match status" value="1"/>
</dbReference>
<feature type="compositionally biased region" description="Polar residues" evidence="2">
    <location>
        <begin position="721"/>
        <end position="735"/>
    </location>
</feature>
<feature type="region of interest" description="Disordered" evidence="2">
    <location>
        <begin position="272"/>
        <end position="328"/>
    </location>
</feature>
<dbReference type="CDD" id="cd07589">
    <property type="entry name" value="BAR_DNMBP"/>
    <property type="match status" value="1"/>
</dbReference>
<comment type="caution">
    <text evidence="4">The sequence shown here is derived from an EMBL/GenBank/DDBJ whole genome shotgun (WGS) entry which is preliminary data.</text>
</comment>
<protein>
    <recommendedName>
        <fullName evidence="3">DH domain-containing protein</fullName>
    </recommendedName>
</protein>
<organism evidence="4 5">
    <name type="scientific">Claviceps pazoutovae</name>
    <dbReference type="NCBI Taxonomy" id="1649127"/>
    <lineage>
        <taxon>Eukaryota</taxon>
        <taxon>Fungi</taxon>
        <taxon>Dikarya</taxon>
        <taxon>Ascomycota</taxon>
        <taxon>Pezizomycotina</taxon>
        <taxon>Sordariomycetes</taxon>
        <taxon>Hypocreomycetidae</taxon>
        <taxon>Hypocreales</taxon>
        <taxon>Clavicipitaceae</taxon>
        <taxon>Claviceps</taxon>
    </lineage>
</organism>
<feature type="region of interest" description="Disordered" evidence="2">
    <location>
        <begin position="79"/>
        <end position="101"/>
    </location>
</feature>
<dbReference type="Gene3D" id="1.20.900.10">
    <property type="entry name" value="Dbl homology (DH) domain"/>
    <property type="match status" value="1"/>
</dbReference>
<feature type="compositionally biased region" description="Polar residues" evidence="2">
    <location>
        <begin position="167"/>
        <end position="180"/>
    </location>
</feature>
<dbReference type="InterPro" id="IPR051492">
    <property type="entry name" value="Dynamin-Rho_GEF"/>
</dbReference>
<name>A0A9P7MFS4_9HYPO</name>
<feature type="domain" description="DH" evidence="3">
    <location>
        <begin position="1203"/>
        <end position="1421"/>
    </location>
</feature>
<feature type="region of interest" description="Disordered" evidence="2">
    <location>
        <begin position="603"/>
        <end position="815"/>
    </location>
</feature>
<keyword evidence="5" id="KW-1185">Reference proteome</keyword>
<evidence type="ECO:0000256" key="2">
    <source>
        <dbReference type="SAM" id="MobiDB-lite"/>
    </source>
</evidence>
<feature type="region of interest" description="Disordered" evidence="2">
    <location>
        <begin position="1795"/>
        <end position="1867"/>
    </location>
</feature>
<evidence type="ECO:0000256" key="1">
    <source>
        <dbReference type="ARBA" id="ARBA00022658"/>
    </source>
</evidence>
<feature type="compositionally biased region" description="Pro residues" evidence="2">
    <location>
        <begin position="609"/>
        <end position="620"/>
    </location>
</feature>
<evidence type="ECO:0000313" key="5">
    <source>
        <dbReference type="Proteomes" id="UP000706124"/>
    </source>
</evidence>
<feature type="compositionally biased region" description="Polar residues" evidence="2">
    <location>
        <begin position="278"/>
        <end position="296"/>
    </location>
</feature>
<proteinExistence type="predicted"/>
<dbReference type="InterPro" id="IPR004148">
    <property type="entry name" value="BAR_dom"/>
</dbReference>
<gene>
    <name evidence="4" type="ORF">E4U60_007343</name>
</gene>
<sequence length="1988" mass="218121">MDPAPDAGQLRNEAVDTLGRHCFPSDLQHLQNLQHALDAEPSTLQSCGYSFSDPSSGLQSNLDPDLPCHERLAVGAAEPSALNTIPTTHHTPSSDTVRHASPPSVDLDYFYKNYQGPDASAGPDILPMAATSSSRPSRPSVRSNGDGTTSRHPAFSPQHNVPRANLRSVSSPVETRSSAGGATRLPTGKPSVKDLKKRFDQNAVVGVPTIPPPPGRAIAGLKPTKLRIRSPVTSTSPSLSRRATPTERDFDDFRHVVDIGSSSSSLRQSKFVADHQESASTQSFASRVGKPQNSTWRGLAPPRPITSTPKKSTTLPRPVTSASRHPPARGLVFGHVLSDQDGHHGDYLGRSVHEILPRRTSEPCVQTALSPQRNFYRYDVERSSPSSFSHRSPPSYPERAVTASSPRSRPHSRAHSDDGSASPSSRAARHHSWKSSSPHSSKLPIFVRKPSTPTQSPSPSSTRSNSPSTLKRHRPNERPSRESPIASRAKTPTPARTSVTTNNRHARLQAYIAAAPPKLSPTLRSSRPRQPVSIASTSSSRMKETDKVRTARMGEPSNRRPKLSIGPIDFERRREHIKLAYTRSIQENEVVEARHRADALKARRALKSLPPPPVTHPQDPPQKQEPSPSQDPLPQYPHPQDPAPQEALPEETPEPSDVSNNVSHEPESGISSAHPLTRSDENEGTQELVLESDDAPIQEVAQESAAQSPSGADPSPPLTVATDSSHVTAASQDSPTLGLPGSFPDPTVPAMGSGRPLSTASTTSNITEFDTEPQITAPVRAPSPIDIHVTDISPAATPSPKKLRSEHQLPSQDESETLTEAFLPINVGQDLQQEIELDQATAILGSEVDIIESVEPTGLGIESYDSQYMGKPLCSVSESPVLMDADDNSGMLFPRLGSQFDSECPSVFDKNPFTANQSQCRPADDDVAPDMCTDGTRDHEEELHEVQRREYYEDARHSFRSPATSDAGTFDDAHESGLGLRRQADQQYVVSSTDKLLVPASGYHDGHISRQSTWTEFSVDSGDQSVMPDSPKTPAYGHVTIFSPQSEPSVNGVQAGQRQDICESEPSRAGSTQYESLHLPEVDTGDGFSIPYFSPDPDDSALLPSRNREHSPVAPSVLDSETDSIASSIYYEPSQYESTLLNSERDSGDYMSRADTSQSLDSATLATTEQHVNAQTPADGDVRSLAQGGEEELTEKERHRLVQRKNVIKELVDTEAVFVRDMNIVEEIYKGTAEACPKLDSKTVKLIFRNSDEIIAFHTAFLSQIKNSVADVYVPGAARVGQRDDSGVSTPGSSGGTTAGPNDSKDRRTSLGPVFKNNMAQMKLVHEGFLRASDQAAKRLIQIQQDPTVQVWLTECNEVAKDLTAAWDLDSLLIKPMQRITKYPNLILTLLQHTPKDHPDREALVEAKMILETAIIDINKAKKNFELVGQIVGRKRKESDVKAGFARAFGKRVDKLQASSNRPAEDADYTRLSEKFGDDYLRLQVVLRDVEFYTRQVSAYVHEFLQYMSSIELVMRLQPSNYPELENKWVQFNISVRDLEKGALEEHLAQVRKLVIEPLEHVIKAYGNPSLAMKKREKRRLDYERFEQLRKGGKSPDPKLKELVEQYDALNDTLKKELPQLSALTERIGQICLGNLINIQAKWYTIWQDKMKIVLANCCPDVPDLEEVVTSFERGMIYAKSQLANIGILSPATWGRASISTSMSVDDASLRMRLRPSESDIRSRGQSVNGETPPVLPAPDFGSRHSAASLTMIPHGEDLLSMSPTQSAVNGFANGVVPSPHQYYYRDYYAGMAPSQGGPVSPRSPESVMTVPRSPECPSSFRSGAGAGLASPRPSTSRSHESGKPRQSSESAIRSSLGHSIRTNRVNSLDMQPTQQEDNHVFSNMFHSALPMSDGPEEGASQQEPRASREHSQVVGTYNVMWLAASLFEFNIETAKDEAGYPYLTYQTGELFDVLAEKGELWLARNQDDTNSHVGWIWSKHFIRLGDS</sequence>
<feature type="compositionally biased region" description="Polar residues" evidence="2">
    <location>
        <begin position="494"/>
        <end position="503"/>
    </location>
</feature>
<dbReference type="SMART" id="SM00325">
    <property type="entry name" value="RhoGEF"/>
    <property type="match status" value="1"/>
</dbReference>
<feature type="compositionally biased region" description="Low complexity" evidence="2">
    <location>
        <begin position="450"/>
        <end position="469"/>
    </location>
</feature>
<dbReference type="CDD" id="cd00160">
    <property type="entry name" value="RhoGEF"/>
    <property type="match status" value="1"/>
</dbReference>
<dbReference type="Pfam" id="PF03114">
    <property type="entry name" value="BAR"/>
    <property type="match status" value="1"/>
</dbReference>
<feature type="region of interest" description="Disordered" evidence="2">
    <location>
        <begin position="1887"/>
        <end position="1912"/>
    </location>
</feature>
<feature type="region of interest" description="Disordered" evidence="2">
    <location>
        <begin position="1089"/>
        <end position="1119"/>
    </location>
</feature>
<feature type="region of interest" description="Disordered" evidence="2">
    <location>
        <begin position="1281"/>
        <end position="1311"/>
    </location>
</feature>
<dbReference type="OrthoDB" id="10256089at2759"/>
<dbReference type="PROSITE" id="PS50010">
    <property type="entry name" value="DH_2"/>
    <property type="match status" value="1"/>
</dbReference>
<keyword evidence="1" id="KW-0344">Guanine-nucleotide releasing factor</keyword>
<dbReference type="Gene3D" id="1.20.1270.60">
    <property type="entry name" value="Arfaptin homology (AH) domain/BAR domain"/>
    <property type="match status" value="1"/>
</dbReference>
<evidence type="ECO:0000313" key="4">
    <source>
        <dbReference type="EMBL" id="KAG5942383.1"/>
    </source>
</evidence>
<feature type="region of interest" description="Disordered" evidence="2">
    <location>
        <begin position="517"/>
        <end position="564"/>
    </location>
</feature>
<accession>A0A9P7MFS4</accession>
<feature type="compositionally biased region" description="Low complexity" evidence="2">
    <location>
        <begin position="132"/>
        <end position="143"/>
    </location>
</feature>
<feature type="region of interest" description="Disordered" evidence="2">
    <location>
        <begin position="381"/>
        <end position="503"/>
    </location>
</feature>
<dbReference type="GO" id="GO:0032955">
    <property type="term" value="P:regulation of division septum assembly"/>
    <property type="evidence" value="ECO:0007669"/>
    <property type="project" value="TreeGrafter"/>
</dbReference>
<feature type="compositionally biased region" description="Polar residues" evidence="2">
    <location>
        <begin position="1845"/>
        <end position="1867"/>
    </location>
</feature>
<dbReference type="GO" id="GO:0005085">
    <property type="term" value="F:guanyl-nucleotide exchange factor activity"/>
    <property type="evidence" value="ECO:0007669"/>
    <property type="project" value="UniProtKB-KW"/>
</dbReference>
<dbReference type="InterPro" id="IPR027267">
    <property type="entry name" value="AH/BAR_dom_sf"/>
</dbReference>
<feature type="compositionally biased region" description="Low complexity" evidence="2">
    <location>
        <begin position="383"/>
        <end position="393"/>
    </location>
</feature>
<feature type="compositionally biased region" description="Polar residues" evidence="2">
    <location>
        <begin position="81"/>
        <end position="95"/>
    </location>
</feature>
<evidence type="ECO:0000259" key="3">
    <source>
        <dbReference type="PROSITE" id="PS50010"/>
    </source>
</evidence>
<feature type="compositionally biased region" description="Pro residues" evidence="2">
    <location>
        <begin position="629"/>
        <end position="642"/>
    </location>
</feature>
<feature type="region of interest" description="Disordered" evidence="2">
    <location>
        <begin position="954"/>
        <end position="974"/>
    </location>
</feature>
<reference evidence="4 5" key="1">
    <citation type="journal article" date="2020" name="bioRxiv">
        <title>Whole genome comparisons of ergot fungi reveals the divergence and evolution of species within the genus Claviceps are the result of varying mechanisms driving genome evolution and host range expansion.</title>
        <authorList>
            <person name="Wyka S.A."/>
            <person name="Mondo S.J."/>
            <person name="Liu M."/>
            <person name="Dettman J."/>
            <person name="Nalam V."/>
            <person name="Broders K.D."/>
        </authorList>
    </citation>
    <scope>NUCLEOTIDE SEQUENCE [LARGE SCALE GENOMIC DNA]</scope>
    <source>
        <strain evidence="4 5">CCC 1485</strain>
    </source>
</reference>
<dbReference type="GO" id="GO:0005737">
    <property type="term" value="C:cytoplasm"/>
    <property type="evidence" value="ECO:0007669"/>
    <property type="project" value="InterPro"/>
</dbReference>
<feature type="region of interest" description="Disordered" evidence="2">
    <location>
        <begin position="118"/>
        <end position="192"/>
    </location>
</feature>
<dbReference type="SUPFAM" id="SSF48065">
    <property type="entry name" value="DBL homology domain (DH-domain)"/>
    <property type="match status" value="1"/>
</dbReference>
<dbReference type="GO" id="GO:0031991">
    <property type="term" value="P:regulation of actomyosin contractile ring contraction"/>
    <property type="evidence" value="ECO:0007669"/>
    <property type="project" value="TreeGrafter"/>
</dbReference>
<dbReference type="EMBL" id="SRPO01000081">
    <property type="protein sequence ID" value="KAG5942383.1"/>
    <property type="molecule type" value="Genomic_DNA"/>
</dbReference>
<dbReference type="Proteomes" id="UP000706124">
    <property type="component" value="Unassembled WGS sequence"/>
</dbReference>
<dbReference type="SUPFAM" id="SSF103657">
    <property type="entry name" value="BAR/IMD domain-like"/>
    <property type="match status" value="1"/>
</dbReference>
<dbReference type="Pfam" id="PF00621">
    <property type="entry name" value="RhoGEF"/>
    <property type="match status" value="1"/>
</dbReference>
<dbReference type="InterPro" id="IPR000219">
    <property type="entry name" value="DH_dom"/>
</dbReference>
<dbReference type="PANTHER" id="PTHR22834">
    <property type="entry name" value="NUCLEAR FUSION PROTEIN FUS2"/>
    <property type="match status" value="1"/>
</dbReference>
<dbReference type="InterPro" id="IPR035899">
    <property type="entry name" value="DBL_dom_sf"/>
</dbReference>
<feature type="compositionally biased region" description="Polar residues" evidence="2">
    <location>
        <begin position="756"/>
        <end position="768"/>
    </location>
</feature>
<feature type="compositionally biased region" description="Polar residues" evidence="2">
    <location>
        <begin position="305"/>
        <end position="323"/>
    </location>
</feature>